<dbReference type="EMBL" id="CP116805">
    <property type="protein sequence ID" value="WCL54420.1"/>
    <property type="molecule type" value="Genomic_DNA"/>
</dbReference>
<proteinExistence type="predicted"/>
<dbReference type="Proteomes" id="UP001217500">
    <property type="component" value="Chromosome"/>
</dbReference>
<accession>A0AAF0BMD7</accession>
<dbReference type="KEGG" id="gso:PH603_01435"/>
<name>A0AAF0BMD7_9PROT</name>
<sequence>MVRSTGLDHGAAHVAAVRQITATDRAIVALAHVVTGHKGAANNNFKGRCGSWSFRSIPFRGIKTPKPDPATVRKDKRVTIDHALDVSR</sequence>
<evidence type="ECO:0000313" key="1">
    <source>
        <dbReference type="EMBL" id="WCL54420.1"/>
    </source>
</evidence>
<reference evidence="1" key="1">
    <citation type="submission" date="2023-01" db="EMBL/GenBank/DDBJ databases">
        <title>The genome sequence of Kordiimonadaceae bacterium 6D33.</title>
        <authorList>
            <person name="Liu Y."/>
        </authorList>
    </citation>
    <scope>NUCLEOTIDE SEQUENCE</scope>
    <source>
        <strain evidence="1">6D33</strain>
    </source>
</reference>
<gene>
    <name evidence="1" type="ORF">PH603_01435</name>
</gene>
<organism evidence="1 2">
    <name type="scientific">Gimibacter soli</name>
    <dbReference type="NCBI Taxonomy" id="3024400"/>
    <lineage>
        <taxon>Bacteria</taxon>
        <taxon>Pseudomonadati</taxon>
        <taxon>Pseudomonadota</taxon>
        <taxon>Alphaproteobacteria</taxon>
        <taxon>Kordiimonadales</taxon>
        <taxon>Temperatibacteraceae</taxon>
        <taxon>Gimibacter</taxon>
    </lineage>
</organism>
<dbReference type="AlphaFoldDB" id="A0AAF0BMD7"/>
<evidence type="ECO:0000313" key="2">
    <source>
        <dbReference type="Proteomes" id="UP001217500"/>
    </source>
</evidence>
<keyword evidence="2" id="KW-1185">Reference proteome</keyword>
<protein>
    <submittedName>
        <fullName evidence="1">Uncharacterized protein</fullName>
    </submittedName>
</protein>